<dbReference type="SUPFAM" id="SSF53850">
    <property type="entry name" value="Periplasmic binding protein-like II"/>
    <property type="match status" value="1"/>
</dbReference>
<dbReference type="Proteomes" id="UP001501470">
    <property type="component" value="Unassembled WGS sequence"/>
</dbReference>
<dbReference type="InterPro" id="IPR000847">
    <property type="entry name" value="LysR_HTH_N"/>
</dbReference>
<evidence type="ECO:0000259" key="5">
    <source>
        <dbReference type="PROSITE" id="PS50931"/>
    </source>
</evidence>
<feature type="domain" description="HTH lysR-type" evidence="5">
    <location>
        <begin position="1"/>
        <end position="59"/>
    </location>
</feature>
<name>A0ABN2DDA4_9ACTN</name>
<dbReference type="InterPro" id="IPR005119">
    <property type="entry name" value="LysR_subst-bd"/>
</dbReference>
<reference evidence="6 7" key="1">
    <citation type="journal article" date="2019" name="Int. J. Syst. Evol. Microbiol.">
        <title>The Global Catalogue of Microorganisms (GCM) 10K type strain sequencing project: providing services to taxonomists for standard genome sequencing and annotation.</title>
        <authorList>
            <consortium name="The Broad Institute Genomics Platform"/>
            <consortium name="The Broad Institute Genome Sequencing Center for Infectious Disease"/>
            <person name="Wu L."/>
            <person name="Ma J."/>
        </authorList>
    </citation>
    <scope>NUCLEOTIDE SEQUENCE [LARGE SCALE GENOMIC DNA]</scope>
    <source>
        <strain evidence="6 7">JCM 15933</strain>
    </source>
</reference>
<dbReference type="EMBL" id="BAAAQD010000054">
    <property type="protein sequence ID" value="GAA1575261.1"/>
    <property type="molecule type" value="Genomic_DNA"/>
</dbReference>
<evidence type="ECO:0000256" key="4">
    <source>
        <dbReference type="ARBA" id="ARBA00023163"/>
    </source>
</evidence>
<comment type="caution">
    <text evidence="6">The sequence shown here is derived from an EMBL/GenBank/DDBJ whole genome shotgun (WGS) entry which is preliminary data.</text>
</comment>
<dbReference type="Pfam" id="PF03466">
    <property type="entry name" value="LysR_substrate"/>
    <property type="match status" value="1"/>
</dbReference>
<dbReference type="InterPro" id="IPR036388">
    <property type="entry name" value="WH-like_DNA-bd_sf"/>
</dbReference>
<keyword evidence="3" id="KW-0238">DNA-binding</keyword>
<sequence length="303" mass="34501">MEIRDVEIFLTLATELHFGRTAERLHVSPARISQAINQQERRIGGALFDRSNRRQVRLTPLGRQLRDDLRPVYDGLRAGLERAHLAAQGITHVLRVGMLPVNGYDLRPVWETFRARHTGWKLRLQQASFVDPFAGLRNGDIDVLVAWLPVEEPDLTVGPIMFAESRVLGVAADHELTRRTSIPLETLGDFQQPEVPPPTPEYWLDSYFPTHTRTGRVIERGPVVRSQEEYLTLISTGEIVTLFPSHVTRYWMRPDIAFVPMRDMSALEYALVWHTESETDPIRALARTARDLGPVSTSDLTVR</sequence>
<organism evidence="6 7">
    <name type="scientific">Dactylosporangium maewongense</name>
    <dbReference type="NCBI Taxonomy" id="634393"/>
    <lineage>
        <taxon>Bacteria</taxon>
        <taxon>Bacillati</taxon>
        <taxon>Actinomycetota</taxon>
        <taxon>Actinomycetes</taxon>
        <taxon>Micromonosporales</taxon>
        <taxon>Micromonosporaceae</taxon>
        <taxon>Dactylosporangium</taxon>
    </lineage>
</organism>
<comment type="similarity">
    <text evidence="1">Belongs to the LysR transcriptional regulatory family.</text>
</comment>
<proteinExistence type="inferred from homology"/>
<keyword evidence="7" id="KW-1185">Reference proteome</keyword>
<gene>
    <name evidence="6" type="ORF">GCM10009827_116380</name>
</gene>
<dbReference type="PROSITE" id="PS50931">
    <property type="entry name" value="HTH_LYSR"/>
    <property type="match status" value="1"/>
</dbReference>
<evidence type="ECO:0000256" key="2">
    <source>
        <dbReference type="ARBA" id="ARBA00023015"/>
    </source>
</evidence>
<dbReference type="Gene3D" id="1.10.10.10">
    <property type="entry name" value="Winged helix-like DNA-binding domain superfamily/Winged helix DNA-binding domain"/>
    <property type="match status" value="1"/>
</dbReference>
<protein>
    <submittedName>
        <fullName evidence="6">LysR family transcriptional regulator</fullName>
    </submittedName>
</protein>
<dbReference type="Pfam" id="PF00126">
    <property type="entry name" value="HTH_1"/>
    <property type="match status" value="1"/>
</dbReference>
<evidence type="ECO:0000256" key="3">
    <source>
        <dbReference type="ARBA" id="ARBA00023125"/>
    </source>
</evidence>
<dbReference type="RefSeq" id="WP_344515302.1">
    <property type="nucleotide sequence ID" value="NZ_BAAAQD010000054.1"/>
</dbReference>
<dbReference type="Gene3D" id="3.40.190.10">
    <property type="entry name" value="Periplasmic binding protein-like II"/>
    <property type="match status" value="2"/>
</dbReference>
<dbReference type="PANTHER" id="PTHR30346">
    <property type="entry name" value="TRANSCRIPTIONAL DUAL REGULATOR HCAR-RELATED"/>
    <property type="match status" value="1"/>
</dbReference>
<keyword evidence="2" id="KW-0805">Transcription regulation</keyword>
<evidence type="ECO:0000256" key="1">
    <source>
        <dbReference type="ARBA" id="ARBA00009437"/>
    </source>
</evidence>
<evidence type="ECO:0000313" key="6">
    <source>
        <dbReference type="EMBL" id="GAA1575261.1"/>
    </source>
</evidence>
<dbReference type="PANTHER" id="PTHR30346:SF0">
    <property type="entry name" value="HCA OPERON TRANSCRIPTIONAL ACTIVATOR HCAR"/>
    <property type="match status" value="1"/>
</dbReference>
<dbReference type="InterPro" id="IPR036390">
    <property type="entry name" value="WH_DNA-bd_sf"/>
</dbReference>
<evidence type="ECO:0000313" key="7">
    <source>
        <dbReference type="Proteomes" id="UP001501470"/>
    </source>
</evidence>
<dbReference type="SUPFAM" id="SSF46785">
    <property type="entry name" value="Winged helix' DNA-binding domain"/>
    <property type="match status" value="1"/>
</dbReference>
<accession>A0ABN2DDA4</accession>
<keyword evidence="4" id="KW-0804">Transcription</keyword>